<evidence type="ECO:0000313" key="1">
    <source>
        <dbReference type="EMBL" id="MEL4305243.1"/>
    </source>
</evidence>
<dbReference type="RefSeq" id="WP_342126916.1">
    <property type="nucleotide sequence ID" value="NZ_JBCAUS010000003.1"/>
</dbReference>
<proteinExistence type="predicted"/>
<reference evidence="1 2" key="1">
    <citation type="submission" date="2024-04" db="EMBL/GenBank/DDBJ databases">
        <title>Methanococcoides sp. LMO-2.</title>
        <authorList>
            <person name="Liang L."/>
        </authorList>
    </citation>
    <scope>NUCLEOTIDE SEQUENCE [LARGE SCALE GENOMIC DNA]</scope>
    <source>
        <strain evidence="1 2">LMO-2</strain>
    </source>
</reference>
<organism evidence="1 2">
    <name type="scientific">Methanococcoides cohabitans</name>
    <dbReference type="NCBI Taxonomy" id="3136559"/>
    <lineage>
        <taxon>Archaea</taxon>
        <taxon>Methanobacteriati</taxon>
        <taxon>Methanobacteriota</taxon>
        <taxon>Stenosarchaea group</taxon>
        <taxon>Methanomicrobia</taxon>
        <taxon>Methanosarcinales</taxon>
        <taxon>Methanosarcinaceae</taxon>
        <taxon>Methanococcoides</taxon>
    </lineage>
</organism>
<dbReference type="EMBL" id="JBCAUS010000003">
    <property type="protein sequence ID" value="MEL4305243.1"/>
    <property type="molecule type" value="Genomic_DNA"/>
</dbReference>
<keyword evidence="2" id="KW-1185">Reference proteome</keyword>
<comment type="caution">
    <text evidence="1">The sequence shown here is derived from an EMBL/GenBank/DDBJ whole genome shotgun (WGS) entry which is preliminary data.</text>
</comment>
<dbReference type="Proteomes" id="UP001396646">
    <property type="component" value="Unassembled WGS sequence"/>
</dbReference>
<sequence length="53" mass="6333">MSEKIPCEDIKKDFEYLDGIILKQAGREPTPDVARWRTQVMYKKELCRMKKES</sequence>
<name>A0ABU9KWC5_9EURY</name>
<accession>A0ABU9KWC5</accession>
<protein>
    <submittedName>
        <fullName evidence="1">Uncharacterized protein</fullName>
    </submittedName>
</protein>
<evidence type="ECO:0000313" key="2">
    <source>
        <dbReference type="Proteomes" id="UP001396646"/>
    </source>
</evidence>
<gene>
    <name evidence="1" type="ORF">WOA13_05290</name>
</gene>